<reference evidence="5" key="1">
    <citation type="submission" date="2020-06" db="EMBL/GenBank/DDBJ databases">
        <title>Draft genome of Bugula neritina, a colonial animal packing powerful symbionts and potential medicines.</title>
        <authorList>
            <person name="Rayko M."/>
        </authorList>
    </citation>
    <scope>NUCLEOTIDE SEQUENCE [LARGE SCALE GENOMIC DNA]</scope>
    <source>
        <strain evidence="5">Kwan_BN1</strain>
    </source>
</reference>
<dbReference type="AlphaFoldDB" id="A0A7J7IVC6"/>
<feature type="compositionally biased region" description="Basic and acidic residues" evidence="4">
    <location>
        <begin position="134"/>
        <end position="144"/>
    </location>
</feature>
<feature type="region of interest" description="Disordered" evidence="4">
    <location>
        <begin position="1"/>
        <end position="49"/>
    </location>
</feature>
<accession>A0A7J7IVC6</accession>
<evidence type="ECO:0000256" key="3">
    <source>
        <dbReference type="ARBA" id="ARBA00022833"/>
    </source>
</evidence>
<feature type="region of interest" description="Disordered" evidence="4">
    <location>
        <begin position="219"/>
        <end position="247"/>
    </location>
</feature>
<keyword evidence="1" id="KW-0479">Metal-binding</keyword>
<gene>
    <name evidence="5" type="ORF">EB796_024553</name>
</gene>
<name>A0A7J7IVC6_BUGNE</name>
<feature type="compositionally biased region" description="Polar residues" evidence="4">
    <location>
        <begin position="38"/>
        <end position="49"/>
    </location>
</feature>
<dbReference type="InterPro" id="IPR017907">
    <property type="entry name" value="Znf_RING_CS"/>
</dbReference>
<dbReference type="PROSITE" id="PS00518">
    <property type="entry name" value="ZF_RING_1"/>
    <property type="match status" value="1"/>
</dbReference>
<evidence type="ECO:0000256" key="1">
    <source>
        <dbReference type="ARBA" id="ARBA00022723"/>
    </source>
</evidence>
<keyword evidence="3" id="KW-0862">Zinc</keyword>
<dbReference type="InterPro" id="IPR013083">
    <property type="entry name" value="Znf_RING/FYVE/PHD"/>
</dbReference>
<feature type="region of interest" description="Disordered" evidence="4">
    <location>
        <begin position="157"/>
        <end position="199"/>
    </location>
</feature>
<evidence type="ECO:0000256" key="4">
    <source>
        <dbReference type="SAM" id="MobiDB-lite"/>
    </source>
</evidence>
<evidence type="ECO:0008006" key="7">
    <source>
        <dbReference type="Google" id="ProtNLM"/>
    </source>
</evidence>
<protein>
    <recommendedName>
        <fullName evidence="7">RING-type domain-containing protein</fullName>
    </recommendedName>
</protein>
<dbReference type="Gene3D" id="3.30.40.10">
    <property type="entry name" value="Zinc/RING finger domain, C3HC4 (zinc finger)"/>
    <property type="match status" value="1"/>
</dbReference>
<feature type="region of interest" description="Disordered" evidence="4">
    <location>
        <begin position="633"/>
        <end position="659"/>
    </location>
</feature>
<evidence type="ECO:0000313" key="5">
    <source>
        <dbReference type="EMBL" id="KAF6017158.1"/>
    </source>
</evidence>
<evidence type="ECO:0000256" key="2">
    <source>
        <dbReference type="ARBA" id="ARBA00022771"/>
    </source>
</evidence>
<dbReference type="Proteomes" id="UP000593567">
    <property type="component" value="Unassembled WGS sequence"/>
</dbReference>
<evidence type="ECO:0000313" key="6">
    <source>
        <dbReference type="Proteomes" id="UP000593567"/>
    </source>
</evidence>
<feature type="region of interest" description="Disordered" evidence="4">
    <location>
        <begin position="119"/>
        <end position="144"/>
    </location>
</feature>
<proteinExistence type="predicted"/>
<dbReference type="EMBL" id="VXIV02003427">
    <property type="protein sequence ID" value="KAF6017158.1"/>
    <property type="molecule type" value="Genomic_DNA"/>
</dbReference>
<sequence>MAEKGEEYINMDNNTAEPGETRNDSNKAKPAPGIRQAPLTSQTVDTSSEIIDHAEDFDNRTEMTTDVNPLNKALLLGYQEQAENKRWFEPEGLQVECSTSTSSYPEFQSSHLSRRHIDPTLQSNNSAEPAEQAHLMHDDSDHVDPTDVVLSMTELSISEGPTEPDVGQSEDSATGDVQTHPKPPQSADEHTAPTNLTEKAPHAPFHLGILPANEESLLATRKRSDSSRSLTQPEDKSDWDLPTEPIQPESLLSIDDRGILQIYDRKIEWHAEGVPESEQICQMIEKLIRTFHAQPSYREELKKMLGDAQTDNTWPAILDNIDVTIPPGATDYFEDFKLDLVNLGEMHLTSSKEEAQNALSLLCTNHVSLSTGCLTGKLSFPNKSFGSFLANFVSGKLSIDLKRALFSETFFRSIKCPPNLKIGGIGEISLEELRLAERVLKMLIKQHLRIQVSVPYKYIFMCISKGGLGELPINISAVPIEQPETDKSLLIKKLRTELDVDVELKGVFSLCYPDPDALENDFNVFDKSQYTSNEKLEKFFECGAGCAELKARLKLLPCQHKVCGTCLPSIMKKDSPEKRCSRCDREYEKEVHKLVIRCPLCSKEHDVSGVFEDCQHSLAIADVIDHPTYKQLKATRPKQQPKKQDIRSSENLFVDNNPEPFDVKSNSESADMAAQRNMLREAFGIISNVSKNLLLDRIFIGDFVELKDKEVRIGERKEVGVVTYVDDYTDKVEVIFPSVSGWHGNISDLILSSDSSDLPVKGDVVNFIDDTNPEKPVHGTGILSGWPKFLNEDSAERSCEIQVLVENSVPIKKDGQVFPTISVSYRNIKQESSLQIGERVLVRNEINNEYEKGTIIGLDTETDSVVIQLWESGEEILARYNNVARDRPLQAGDFVMINGAGQSCIKGSNNAGGVVWARDGECGRVVKRILTSSDYCDEVEVELFRLPYLPWTFSCKNMIQINRRKAYSEKMKYDRIFNELFFLDRPSLPTEITRDAYPQLASMSRKKTKAE</sequence>
<comment type="caution">
    <text evidence="5">The sequence shown here is derived from an EMBL/GenBank/DDBJ whole genome shotgun (WGS) entry which is preliminary data.</text>
</comment>
<keyword evidence="6" id="KW-1185">Reference proteome</keyword>
<organism evidence="5 6">
    <name type="scientific">Bugula neritina</name>
    <name type="common">Brown bryozoan</name>
    <name type="synonym">Sertularia neritina</name>
    <dbReference type="NCBI Taxonomy" id="10212"/>
    <lineage>
        <taxon>Eukaryota</taxon>
        <taxon>Metazoa</taxon>
        <taxon>Spiralia</taxon>
        <taxon>Lophotrochozoa</taxon>
        <taxon>Bryozoa</taxon>
        <taxon>Gymnolaemata</taxon>
        <taxon>Cheilostomatida</taxon>
        <taxon>Flustrina</taxon>
        <taxon>Buguloidea</taxon>
        <taxon>Bugulidae</taxon>
        <taxon>Bugula</taxon>
    </lineage>
</organism>
<keyword evidence="2" id="KW-0863">Zinc-finger</keyword>
<dbReference type="GO" id="GO:0008270">
    <property type="term" value="F:zinc ion binding"/>
    <property type="evidence" value="ECO:0007669"/>
    <property type="project" value="UniProtKB-KW"/>
</dbReference>